<name>A0ABQ9IKZ6_9NEOP</name>
<reference evidence="2 3" key="1">
    <citation type="submission" date="2023-02" db="EMBL/GenBank/DDBJ databases">
        <title>LHISI_Scaffold_Assembly.</title>
        <authorList>
            <person name="Stuart O.P."/>
            <person name="Cleave R."/>
            <person name="Magrath M.J.L."/>
            <person name="Mikheyev A.S."/>
        </authorList>
    </citation>
    <scope>NUCLEOTIDE SEQUENCE [LARGE SCALE GENOMIC DNA]</scope>
    <source>
        <strain evidence="2">Daus_M_001</strain>
        <tissue evidence="2">Leg muscle</tissue>
    </source>
</reference>
<dbReference type="Proteomes" id="UP001159363">
    <property type="component" value="Chromosome 1"/>
</dbReference>
<evidence type="ECO:0000313" key="3">
    <source>
        <dbReference type="Proteomes" id="UP001159363"/>
    </source>
</evidence>
<comment type="caution">
    <text evidence="2">The sequence shown here is derived from an EMBL/GenBank/DDBJ whole genome shotgun (WGS) entry which is preliminary data.</text>
</comment>
<organism evidence="2 3">
    <name type="scientific">Dryococelus australis</name>
    <dbReference type="NCBI Taxonomy" id="614101"/>
    <lineage>
        <taxon>Eukaryota</taxon>
        <taxon>Metazoa</taxon>
        <taxon>Ecdysozoa</taxon>
        <taxon>Arthropoda</taxon>
        <taxon>Hexapoda</taxon>
        <taxon>Insecta</taxon>
        <taxon>Pterygota</taxon>
        <taxon>Neoptera</taxon>
        <taxon>Polyneoptera</taxon>
        <taxon>Phasmatodea</taxon>
        <taxon>Verophasmatodea</taxon>
        <taxon>Anareolatae</taxon>
        <taxon>Phasmatidae</taxon>
        <taxon>Eurycanthinae</taxon>
        <taxon>Dryococelus</taxon>
    </lineage>
</organism>
<evidence type="ECO:0000256" key="1">
    <source>
        <dbReference type="SAM" id="MobiDB-lite"/>
    </source>
</evidence>
<gene>
    <name evidence="2" type="ORF">PR048_002721</name>
</gene>
<feature type="region of interest" description="Disordered" evidence="1">
    <location>
        <begin position="190"/>
        <end position="214"/>
    </location>
</feature>
<dbReference type="EMBL" id="JARBHB010000001">
    <property type="protein sequence ID" value="KAJ8897375.1"/>
    <property type="molecule type" value="Genomic_DNA"/>
</dbReference>
<keyword evidence="3" id="KW-1185">Reference proteome</keyword>
<accession>A0ABQ9IKZ6</accession>
<proteinExistence type="predicted"/>
<evidence type="ECO:0000313" key="2">
    <source>
        <dbReference type="EMBL" id="KAJ8897375.1"/>
    </source>
</evidence>
<sequence>MPMNIQFIVDHRLTTMVTFHPANNYVTAKSGLSRVIYWYWNGGQLCTYTEECDGHSHTLFAHEPVMFEPGQQIIDCITYEQCSVFYLCEDTPLPNSSEDVIARARLMLSLCLPDSSMILMTAVPSEPTSDGTVQAATTSVPESATEEANTLKYVASMLATAVRECRCSSNKCKTSADTACQRLPSRDLSVRQSFKHDSSTPPTPQPSRYKSSLATSVPVHKSPCQAVHGLLTDCDQVISFMVRVKISSELPSRLKLLSSPSRSKPPFVLSVQAKSQSHASGVADSYVSSLPSSSSSVVSMIPLAVLQYGFCHKPFIDRWNGLCNERNCKLNCFREDHYICYKCGEIFVCMVKLKNYFEICKSAICQAGVLYQLQVLK</sequence>
<protein>
    <submittedName>
        <fullName evidence="2">Uncharacterized protein</fullName>
    </submittedName>
</protein>